<evidence type="ECO:0000313" key="2">
    <source>
        <dbReference type="EMBL" id="EJD37214.1"/>
    </source>
</evidence>
<proteinExistence type="predicted"/>
<feature type="compositionally biased region" description="Polar residues" evidence="1">
    <location>
        <begin position="128"/>
        <end position="142"/>
    </location>
</feature>
<protein>
    <submittedName>
        <fullName evidence="2">Uncharacterized protein</fullName>
    </submittedName>
</protein>
<organism evidence="2 3">
    <name type="scientific">Auricularia subglabra (strain TFB-10046 / SS5)</name>
    <name type="common">White-rot fungus</name>
    <name type="synonym">Auricularia delicata (strain TFB10046)</name>
    <dbReference type="NCBI Taxonomy" id="717982"/>
    <lineage>
        <taxon>Eukaryota</taxon>
        <taxon>Fungi</taxon>
        <taxon>Dikarya</taxon>
        <taxon>Basidiomycota</taxon>
        <taxon>Agaricomycotina</taxon>
        <taxon>Agaricomycetes</taxon>
        <taxon>Auriculariales</taxon>
        <taxon>Auriculariaceae</taxon>
        <taxon>Auricularia</taxon>
    </lineage>
</organism>
<reference evidence="3" key="1">
    <citation type="journal article" date="2012" name="Science">
        <title>The Paleozoic origin of enzymatic lignin decomposition reconstructed from 31 fungal genomes.</title>
        <authorList>
            <person name="Floudas D."/>
            <person name="Binder M."/>
            <person name="Riley R."/>
            <person name="Barry K."/>
            <person name="Blanchette R.A."/>
            <person name="Henrissat B."/>
            <person name="Martinez A.T."/>
            <person name="Otillar R."/>
            <person name="Spatafora J.W."/>
            <person name="Yadav J.S."/>
            <person name="Aerts A."/>
            <person name="Benoit I."/>
            <person name="Boyd A."/>
            <person name="Carlson A."/>
            <person name="Copeland A."/>
            <person name="Coutinho P.M."/>
            <person name="de Vries R.P."/>
            <person name="Ferreira P."/>
            <person name="Findley K."/>
            <person name="Foster B."/>
            <person name="Gaskell J."/>
            <person name="Glotzer D."/>
            <person name="Gorecki P."/>
            <person name="Heitman J."/>
            <person name="Hesse C."/>
            <person name="Hori C."/>
            <person name="Igarashi K."/>
            <person name="Jurgens J.A."/>
            <person name="Kallen N."/>
            <person name="Kersten P."/>
            <person name="Kohler A."/>
            <person name="Kuees U."/>
            <person name="Kumar T.K.A."/>
            <person name="Kuo A."/>
            <person name="LaButti K."/>
            <person name="Larrondo L.F."/>
            <person name="Lindquist E."/>
            <person name="Ling A."/>
            <person name="Lombard V."/>
            <person name="Lucas S."/>
            <person name="Lundell T."/>
            <person name="Martin R."/>
            <person name="McLaughlin D.J."/>
            <person name="Morgenstern I."/>
            <person name="Morin E."/>
            <person name="Murat C."/>
            <person name="Nagy L.G."/>
            <person name="Nolan M."/>
            <person name="Ohm R.A."/>
            <person name="Patyshakuliyeva A."/>
            <person name="Rokas A."/>
            <person name="Ruiz-Duenas F.J."/>
            <person name="Sabat G."/>
            <person name="Salamov A."/>
            <person name="Samejima M."/>
            <person name="Schmutz J."/>
            <person name="Slot J.C."/>
            <person name="St John F."/>
            <person name="Stenlid J."/>
            <person name="Sun H."/>
            <person name="Sun S."/>
            <person name="Syed K."/>
            <person name="Tsang A."/>
            <person name="Wiebenga A."/>
            <person name="Young D."/>
            <person name="Pisabarro A."/>
            <person name="Eastwood D.C."/>
            <person name="Martin F."/>
            <person name="Cullen D."/>
            <person name="Grigoriev I.V."/>
            <person name="Hibbett D.S."/>
        </authorList>
    </citation>
    <scope>NUCLEOTIDE SEQUENCE [LARGE SCALE GENOMIC DNA]</scope>
    <source>
        <strain evidence="3">TFB10046</strain>
    </source>
</reference>
<feature type="region of interest" description="Disordered" evidence="1">
    <location>
        <begin position="54"/>
        <end position="78"/>
    </location>
</feature>
<dbReference type="InParanoid" id="J0LH78"/>
<dbReference type="Proteomes" id="UP000006514">
    <property type="component" value="Unassembled WGS sequence"/>
</dbReference>
<feature type="compositionally biased region" description="Basic residues" evidence="1">
    <location>
        <begin position="1"/>
        <end position="12"/>
    </location>
</feature>
<evidence type="ECO:0000313" key="3">
    <source>
        <dbReference type="Proteomes" id="UP000006514"/>
    </source>
</evidence>
<dbReference type="KEGG" id="adl:AURDEDRAFT_173732"/>
<accession>J0LH78</accession>
<feature type="region of interest" description="Disordered" evidence="1">
    <location>
        <begin position="116"/>
        <end position="146"/>
    </location>
</feature>
<gene>
    <name evidence="2" type="ORF">AURDEDRAFT_173732</name>
</gene>
<dbReference type="EMBL" id="JH687845">
    <property type="protein sequence ID" value="EJD37214.1"/>
    <property type="molecule type" value="Genomic_DNA"/>
</dbReference>
<dbReference type="AlphaFoldDB" id="J0LH78"/>
<name>J0LH78_AURST</name>
<feature type="compositionally biased region" description="Low complexity" evidence="1">
    <location>
        <begin position="54"/>
        <end position="63"/>
    </location>
</feature>
<sequence length="362" mass="39200">MAKKLKRPRSKPSKTANSTIPPPTPLDPKWSDVRTAYAVASGLLWPQDPMAQAHATTAGATDAHIPPAQSGQAAPGECAADRPFAFGLGEQHASFEFTVPPGPGISAAPTLSTAEHTSIGPAGRVSGPGSSAQGVGPSQNGSDQEDWTSPLAWELFLTDLREAIWTEAKSFDEVWSRYIGPTAAEPSNTVLGPRAQENQNTLPRHIPTQEEVEAMWKFLFIKSRPPYIDVPVQPKSSVSQAVSLNNGQKTRQPTETHTVECERCTADGRPSWHAPGDGIKKHLETHTTPPKACVLCGRTISGRGDAGTTHRRNRLCAVYNELKARGDEMVACWAFIWGVRRHEQWGNGAHIRNPVIDSEHGR</sequence>
<evidence type="ECO:0000256" key="1">
    <source>
        <dbReference type="SAM" id="MobiDB-lite"/>
    </source>
</evidence>
<feature type="region of interest" description="Disordered" evidence="1">
    <location>
        <begin position="1"/>
        <end position="29"/>
    </location>
</feature>
<keyword evidence="3" id="KW-1185">Reference proteome</keyword>